<name>A0A9Q3UB52_VIBPH</name>
<sequence length="169" mass="18661">MNQPDKEALFEAIEKTTRLKRQYLEIVTLGEVNKTTLELCRDVMPMPLHYDNVVSALSVLDNIDFIVYGAIKTVGSKFGTQSSSSSIVAGHCWLQLSDGTHIDPSIDCQPVVVGHSILLSERIYVEAFKVSKEELLRISNDILPPKLVGCVGIPLEGLSNLSSHSYLFN</sequence>
<reference evidence="1" key="1">
    <citation type="submission" date="2020-09" db="EMBL/GenBank/DDBJ databases">
        <title>Genome sequence of Vibrio parahaemolyticus isolates.</title>
        <authorList>
            <person name="Hammerl J.A."/>
            <person name="Strauch E."/>
        </authorList>
    </citation>
    <scope>NUCLEOTIDE SEQUENCE</scope>
    <source>
        <strain evidence="1">17-VB00146</strain>
    </source>
</reference>
<gene>
    <name evidence="1" type="ORF">IB292_02875</name>
</gene>
<dbReference type="EMBL" id="JACVHL010000002">
    <property type="protein sequence ID" value="MCC3803974.1"/>
    <property type="molecule type" value="Genomic_DNA"/>
</dbReference>
<dbReference type="Proteomes" id="UP000726777">
    <property type="component" value="Unassembled WGS sequence"/>
</dbReference>
<dbReference type="RefSeq" id="WP_228085647.1">
    <property type="nucleotide sequence ID" value="NZ_JACVHL010000002.1"/>
</dbReference>
<dbReference type="AlphaFoldDB" id="A0A9Q3UB52"/>
<organism evidence="1 2">
    <name type="scientific">Vibrio parahaemolyticus</name>
    <dbReference type="NCBI Taxonomy" id="670"/>
    <lineage>
        <taxon>Bacteria</taxon>
        <taxon>Pseudomonadati</taxon>
        <taxon>Pseudomonadota</taxon>
        <taxon>Gammaproteobacteria</taxon>
        <taxon>Vibrionales</taxon>
        <taxon>Vibrionaceae</taxon>
        <taxon>Vibrio</taxon>
    </lineage>
</organism>
<accession>A0A9Q3UB52</accession>
<proteinExistence type="predicted"/>
<evidence type="ECO:0000313" key="1">
    <source>
        <dbReference type="EMBL" id="MCC3803974.1"/>
    </source>
</evidence>
<protein>
    <submittedName>
        <fullName evidence="1">Uncharacterized protein</fullName>
    </submittedName>
</protein>
<evidence type="ECO:0000313" key="2">
    <source>
        <dbReference type="Proteomes" id="UP000726777"/>
    </source>
</evidence>
<comment type="caution">
    <text evidence="1">The sequence shown here is derived from an EMBL/GenBank/DDBJ whole genome shotgun (WGS) entry which is preliminary data.</text>
</comment>